<gene>
    <name evidence="2" type="ORF">RHSIM_Rhsim03G0113700</name>
</gene>
<protein>
    <submittedName>
        <fullName evidence="2">Uncharacterized protein</fullName>
    </submittedName>
</protein>
<sequence>MTEMFIFHDGLGRDIECFVSHPDIENDDEEGLGWEGVPLDVESDDEEELGTVGNGNEEEVQNIRWEGGQCGHDDIDKYASDDDTDSDGACSGLKDSSSSDAVDGELDEENDCSDDNCSVVSSSDEEEGLTESMDLLFPGVEHRFCMRHYYSNFQKVHKGKELKDLMWGAASVYTLPEYQAKIRELRAVSLEAHNWLINEPPKNWASSGSFYKCRGWGEQYLTGKRVAIGVPNGAGKGVARGRGLSRGRGVAIGVPTGAGKGVARGRGLSRGRGVAIGVPTGGGREMARGVTTERIGTRSWASQRGVTLGTGVGRGVAARGGVSRGKQVVVARGDWSRGKGVAVQTGGHRAVDIGAARNHKTGASGVARAVQIGAQPSFPTLVRNGKKVTFQSAVGGGYQPDWKIARIGDGVFSSQVYIGTSKGSTQ</sequence>
<dbReference type="AlphaFoldDB" id="A0A834H6J2"/>
<feature type="region of interest" description="Disordered" evidence="1">
    <location>
        <begin position="67"/>
        <end position="130"/>
    </location>
</feature>
<reference evidence="2" key="1">
    <citation type="submission" date="2019-11" db="EMBL/GenBank/DDBJ databases">
        <authorList>
            <person name="Liu Y."/>
            <person name="Hou J."/>
            <person name="Li T.-Q."/>
            <person name="Guan C.-H."/>
            <person name="Wu X."/>
            <person name="Wu H.-Z."/>
            <person name="Ling F."/>
            <person name="Zhang R."/>
            <person name="Shi X.-G."/>
            <person name="Ren J.-P."/>
            <person name="Chen E.-F."/>
            <person name="Sun J.-M."/>
        </authorList>
    </citation>
    <scope>NUCLEOTIDE SEQUENCE</scope>
    <source>
        <strain evidence="2">Adult_tree_wgs_1</strain>
        <tissue evidence="2">Leaves</tissue>
    </source>
</reference>
<dbReference type="EMBL" id="WJXA01000003">
    <property type="protein sequence ID" value="KAF7148039.1"/>
    <property type="molecule type" value="Genomic_DNA"/>
</dbReference>
<dbReference type="PANTHER" id="PTHR31973">
    <property type="entry name" value="POLYPROTEIN, PUTATIVE-RELATED"/>
    <property type="match status" value="1"/>
</dbReference>
<name>A0A834H6J2_RHOSS</name>
<feature type="compositionally biased region" description="Acidic residues" evidence="1">
    <location>
        <begin position="102"/>
        <end position="114"/>
    </location>
</feature>
<evidence type="ECO:0000256" key="1">
    <source>
        <dbReference type="SAM" id="MobiDB-lite"/>
    </source>
</evidence>
<proteinExistence type="predicted"/>
<dbReference type="OrthoDB" id="687700at2759"/>
<organism evidence="2 3">
    <name type="scientific">Rhododendron simsii</name>
    <name type="common">Sims's rhododendron</name>
    <dbReference type="NCBI Taxonomy" id="118357"/>
    <lineage>
        <taxon>Eukaryota</taxon>
        <taxon>Viridiplantae</taxon>
        <taxon>Streptophyta</taxon>
        <taxon>Embryophyta</taxon>
        <taxon>Tracheophyta</taxon>
        <taxon>Spermatophyta</taxon>
        <taxon>Magnoliopsida</taxon>
        <taxon>eudicotyledons</taxon>
        <taxon>Gunneridae</taxon>
        <taxon>Pentapetalae</taxon>
        <taxon>asterids</taxon>
        <taxon>Ericales</taxon>
        <taxon>Ericaceae</taxon>
        <taxon>Ericoideae</taxon>
        <taxon>Rhodoreae</taxon>
        <taxon>Rhododendron</taxon>
    </lineage>
</organism>
<feature type="compositionally biased region" description="Basic and acidic residues" evidence="1">
    <location>
        <begin position="71"/>
        <end position="80"/>
    </location>
</feature>
<accession>A0A834H6J2</accession>
<evidence type="ECO:0000313" key="3">
    <source>
        <dbReference type="Proteomes" id="UP000626092"/>
    </source>
</evidence>
<dbReference type="PANTHER" id="PTHR31973:SF187">
    <property type="entry name" value="MUTATOR TRANSPOSASE MUDRA PROTEIN"/>
    <property type="match status" value="1"/>
</dbReference>
<dbReference type="Proteomes" id="UP000626092">
    <property type="component" value="Unassembled WGS sequence"/>
</dbReference>
<evidence type="ECO:0000313" key="2">
    <source>
        <dbReference type="EMBL" id="KAF7148039.1"/>
    </source>
</evidence>
<keyword evidence="3" id="KW-1185">Reference proteome</keyword>
<comment type="caution">
    <text evidence="2">The sequence shown here is derived from an EMBL/GenBank/DDBJ whole genome shotgun (WGS) entry which is preliminary data.</text>
</comment>